<sequence>AATLQALGRTGLADLIDRTLATAHHLADLVTKNPALDLYDRPTISTVLLRPTGADDHTVATVRRTLLQ</sequence>
<organism evidence="1">
    <name type="scientific">Streptomyces sp. SID7499</name>
    <dbReference type="NCBI Taxonomy" id="2706086"/>
    <lineage>
        <taxon>Bacteria</taxon>
        <taxon>Bacillati</taxon>
        <taxon>Actinomycetota</taxon>
        <taxon>Actinomycetes</taxon>
        <taxon>Kitasatosporales</taxon>
        <taxon>Streptomycetaceae</taxon>
        <taxon>Streptomyces</taxon>
    </lineage>
</organism>
<dbReference type="GO" id="GO:0008483">
    <property type="term" value="F:transaminase activity"/>
    <property type="evidence" value="ECO:0007669"/>
    <property type="project" value="UniProtKB-KW"/>
</dbReference>
<dbReference type="Gene3D" id="3.90.1150.170">
    <property type="match status" value="1"/>
</dbReference>
<dbReference type="InterPro" id="IPR015424">
    <property type="entry name" value="PyrdxlP-dep_Trfase"/>
</dbReference>
<comment type="caution">
    <text evidence="1">The sequence shown here is derived from an EMBL/GenBank/DDBJ whole genome shotgun (WGS) entry which is preliminary data.</text>
</comment>
<feature type="non-terminal residue" evidence="1">
    <location>
        <position position="1"/>
    </location>
</feature>
<protein>
    <submittedName>
        <fullName evidence="1">Aspartate aminotransferase family protein</fullName>
    </submittedName>
</protein>
<accession>A0A6G3XJA7</accession>
<keyword evidence="1" id="KW-0808">Transferase</keyword>
<dbReference type="SUPFAM" id="SSF53383">
    <property type="entry name" value="PLP-dependent transferases"/>
    <property type="match status" value="1"/>
</dbReference>
<keyword evidence="1" id="KW-0032">Aminotransferase</keyword>
<reference evidence="1" key="1">
    <citation type="submission" date="2020-01" db="EMBL/GenBank/DDBJ databases">
        <title>Insect and environment-associated Actinomycetes.</title>
        <authorList>
            <person name="Currrie C."/>
            <person name="Chevrette M."/>
            <person name="Carlson C."/>
            <person name="Stubbendieck R."/>
            <person name="Wendt-Pienkowski E."/>
        </authorList>
    </citation>
    <scope>NUCLEOTIDE SEQUENCE</scope>
    <source>
        <strain evidence="1">SID7499</strain>
    </source>
</reference>
<feature type="non-terminal residue" evidence="1">
    <location>
        <position position="68"/>
    </location>
</feature>
<dbReference type="EMBL" id="JAAGMN010006983">
    <property type="protein sequence ID" value="NEE17821.1"/>
    <property type="molecule type" value="Genomic_DNA"/>
</dbReference>
<dbReference type="AlphaFoldDB" id="A0A6G3XJA7"/>
<gene>
    <name evidence="1" type="ORF">G3M58_66585</name>
</gene>
<name>A0A6G3XJA7_9ACTN</name>
<proteinExistence type="predicted"/>
<evidence type="ECO:0000313" key="1">
    <source>
        <dbReference type="EMBL" id="NEE17821.1"/>
    </source>
</evidence>